<dbReference type="UniPathway" id="UPA00051">
    <property type="reaction ID" value="UER00449"/>
</dbReference>
<dbReference type="GO" id="GO:0071268">
    <property type="term" value="P:homocysteine biosynthetic process"/>
    <property type="evidence" value="ECO:0007669"/>
    <property type="project" value="InterPro"/>
</dbReference>
<comment type="similarity">
    <text evidence="3">Belongs to the trans-sulfuration enzymes family. MetZ subfamily.</text>
</comment>
<evidence type="ECO:0000313" key="7">
    <source>
        <dbReference type="Proteomes" id="UP000006050"/>
    </source>
</evidence>
<evidence type="ECO:0000256" key="2">
    <source>
        <dbReference type="ARBA" id="ARBA00022898"/>
    </source>
</evidence>
<keyword evidence="3" id="KW-0028">Amino-acid biosynthesis</keyword>
<comment type="subunit">
    <text evidence="3">Homotetramer.</text>
</comment>
<dbReference type="Pfam" id="PF01053">
    <property type="entry name" value="Cys_Met_Meta_PP"/>
    <property type="match status" value="1"/>
</dbReference>
<dbReference type="GO" id="GO:0016765">
    <property type="term" value="F:transferase activity, transferring alkyl or aryl (other than methyl) groups"/>
    <property type="evidence" value="ECO:0007669"/>
    <property type="project" value="UniProtKB-UniRule"/>
</dbReference>
<dbReference type="OrthoDB" id="9803729at2"/>
<gene>
    <name evidence="3" type="primary">metZ</name>
    <name evidence="6" type="ordered locus">Belba_1964</name>
</gene>
<dbReference type="HAMAP" id="MF_02056">
    <property type="entry name" value="MetZ"/>
    <property type="match status" value="1"/>
</dbReference>
<dbReference type="InterPro" id="IPR015422">
    <property type="entry name" value="PyrdxlP-dep_Trfase_small"/>
</dbReference>
<comment type="function">
    <text evidence="3">Catalyzes the formation of L-homocysteine from O-succinyl-L-homoserine (OSHS) and hydrogen sulfide.</text>
</comment>
<dbReference type="HOGENOM" id="CLU_018986_2_0_10"/>
<dbReference type="PANTHER" id="PTHR11808">
    <property type="entry name" value="TRANS-SULFURATION ENZYME FAMILY MEMBER"/>
    <property type="match status" value="1"/>
</dbReference>
<dbReference type="GO" id="GO:0016846">
    <property type="term" value="F:carbon-sulfur lyase activity"/>
    <property type="evidence" value="ECO:0007669"/>
    <property type="project" value="TreeGrafter"/>
</dbReference>
<dbReference type="CDD" id="cd00614">
    <property type="entry name" value="CGS_like"/>
    <property type="match status" value="1"/>
</dbReference>
<dbReference type="KEGG" id="bbd:Belba_1964"/>
<feature type="modified residue" description="N6-(pyridoxal phosphate)lysine" evidence="3 4">
    <location>
        <position position="204"/>
    </location>
</feature>
<dbReference type="RefSeq" id="WP_014772517.1">
    <property type="nucleotide sequence ID" value="NC_018010.1"/>
</dbReference>
<evidence type="ECO:0000313" key="6">
    <source>
        <dbReference type="EMBL" id="AFL84539.1"/>
    </source>
</evidence>
<dbReference type="FunFam" id="3.40.640.10:FF:000046">
    <property type="entry name" value="Cystathionine gamma-lyase"/>
    <property type="match status" value="1"/>
</dbReference>
<dbReference type="GO" id="GO:0005737">
    <property type="term" value="C:cytoplasm"/>
    <property type="evidence" value="ECO:0007669"/>
    <property type="project" value="TreeGrafter"/>
</dbReference>
<evidence type="ECO:0000256" key="5">
    <source>
        <dbReference type="RuleBase" id="RU362118"/>
    </source>
</evidence>
<dbReference type="EMBL" id="CP003281">
    <property type="protein sequence ID" value="AFL84539.1"/>
    <property type="molecule type" value="Genomic_DNA"/>
</dbReference>
<dbReference type="GO" id="GO:0071266">
    <property type="term" value="P:'de novo' L-methionine biosynthetic process"/>
    <property type="evidence" value="ECO:0007669"/>
    <property type="project" value="UniProtKB-UniRule"/>
</dbReference>
<accession>I3Z5M1</accession>
<proteinExistence type="inferred from homology"/>
<dbReference type="PIRSF" id="PIRSF001434">
    <property type="entry name" value="CGS"/>
    <property type="match status" value="1"/>
</dbReference>
<dbReference type="EC" id="2.5.1.-" evidence="3"/>
<keyword evidence="7" id="KW-1185">Reference proteome</keyword>
<keyword evidence="3 6" id="KW-0808">Transferase</keyword>
<dbReference type="GO" id="GO:0030170">
    <property type="term" value="F:pyridoxal phosphate binding"/>
    <property type="evidence" value="ECO:0007669"/>
    <property type="project" value="UniProtKB-UniRule"/>
</dbReference>
<organism evidence="6 7">
    <name type="scientific">Belliella baltica (strain DSM 15883 / CIP 108006 / LMG 21964 / BA134)</name>
    <dbReference type="NCBI Taxonomy" id="866536"/>
    <lineage>
        <taxon>Bacteria</taxon>
        <taxon>Pseudomonadati</taxon>
        <taxon>Bacteroidota</taxon>
        <taxon>Cytophagia</taxon>
        <taxon>Cytophagales</taxon>
        <taxon>Cyclobacteriaceae</taxon>
        <taxon>Belliella</taxon>
    </lineage>
</organism>
<dbReference type="Gene3D" id="3.40.640.10">
    <property type="entry name" value="Type I PLP-dependent aspartate aminotransferase-like (Major domain)"/>
    <property type="match status" value="1"/>
</dbReference>
<dbReference type="InterPro" id="IPR015424">
    <property type="entry name" value="PyrdxlP-dep_Trfase"/>
</dbReference>
<comment type="pathway">
    <text evidence="3">Amino-acid biosynthesis; L-methionine biosynthesis via de novo pathway; L-homocysteine from O-succinyl-L-homoserine: step 1/1.</text>
</comment>
<keyword evidence="3" id="KW-0486">Methionine biosynthesis</keyword>
<dbReference type="STRING" id="866536.Belba_1964"/>
<sequence length="389" mass="43001">MSHFETDAIRINASKSNQREHSAPLYLTSSFTFDSAEEARAMFAEEIQGNIYSRYANPNSSELIDKVCAAEGTEDGIATASGMAAMFGSMAALLQQGDHILASRSLFGSTHQLLTRVFPKWGISSTYGDISDISNWEKLVQPNTKMLFIETPSNPGLEIIDLEWVGQFAAAHNLILVVDNCFATPYLQQPAKWGAHIVTHSATKFIDGQGRVLGGLILGKKELIQEVQFFARHTGPSISPFNAWILAKSMETLAVRMDRHCENALAVAKYFQDSTDLDFVKYPFLKSHPQYDLAKKQMKHGGGIITLTLKGGISRAQKFIDQLQMISVTANLGDSRSIITHPASTTHSKLTEEEREKVGISDGLIRLSVGLEHQEDIIKDVERALEKSR</sequence>
<keyword evidence="2 3" id="KW-0663">Pyridoxal phosphate</keyword>
<dbReference type="AlphaFoldDB" id="I3Z5M1"/>
<dbReference type="InterPro" id="IPR006234">
    <property type="entry name" value="O-succ-hSer_sulfhydrylase"/>
</dbReference>
<dbReference type="SUPFAM" id="SSF53383">
    <property type="entry name" value="PLP-dependent transferases"/>
    <property type="match status" value="1"/>
</dbReference>
<reference evidence="7" key="1">
    <citation type="submission" date="2012-06" db="EMBL/GenBank/DDBJ databases">
        <title>The complete genome of Belliella baltica DSM 15883.</title>
        <authorList>
            <person name="Lucas S."/>
            <person name="Copeland A."/>
            <person name="Lapidus A."/>
            <person name="Goodwin L."/>
            <person name="Pitluck S."/>
            <person name="Peters L."/>
            <person name="Mikhailova N."/>
            <person name="Davenport K."/>
            <person name="Kyrpides N."/>
            <person name="Mavromatis K."/>
            <person name="Pagani I."/>
            <person name="Ivanova N."/>
            <person name="Ovchinnikova G."/>
            <person name="Zeytun A."/>
            <person name="Detter J.C."/>
            <person name="Han C."/>
            <person name="Land M."/>
            <person name="Hauser L."/>
            <person name="Markowitz V."/>
            <person name="Cheng J.-F."/>
            <person name="Hugenholtz P."/>
            <person name="Woyke T."/>
            <person name="Wu D."/>
            <person name="Tindall B."/>
            <person name="Pomrenke H."/>
            <person name="Brambilla E."/>
            <person name="Klenk H.-P."/>
            <person name="Eisen J.A."/>
        </authorList>
    </citation>
    <scope>NUCLEOTIDE SEQUENCE [LARGE SCALE GENOMIC DNA]</scope>
    <source>
        <strain evidence="7">DSM 15883 / CIP 108006 / LMG 21964 / BA134</strain>
    </source>
</reference>
<protein>
    <recommendedName>
        <fullName evidence="3">O-succinylhomoserine sulfhydrylase</fullName>
        <shortName evidence="3">OSH sulfhydrylase</shortName>
        <shortName evidence="3">OSHS sulfhydrylase</shortName>
        <ecNumber evidence="3">2.5.1.-</ecNumber>
    </recommendedName>
</protein>
<dbReference type="FunFam" id="3.90.1150.10:FF:000033">
    <property type="entry name" value="Cystathionine gamma-synthase"/>
    <property type="match status" value="1"/>
</dbReference>
<evidence type="ECO:0000256" key="1">
    <source>
        <dbReference type="ARBA" id="ARBA00001933"/>
    </source>
</evidence>
<keyword evidence="6" id="KW-0456">Lyase</keyword>
<dbReference type="Gene3D" id="3.90.1150.10">
    <property type="entry name" value="Aspartate Aminotransferase, domain 1"/>
    <property type="match status" value="1"/>
</dbReference>
<dbReference type="Proteomes" id="UP000006050">
    <property type="component" value="Chromosome"/>
</dbReference>
<evidence type="ECO:0000256" key="3">
    <source>
        <dbReference type="HAMAP-Rule" id="MF_02056"/>
    </source>
</evidence>
<comment type="cofactor">
    <cofactor evidence="1 3 5">
        <name>pyridoxal 5'-phosphate</name>
        <dbReference type="ChEBI" id="CHEBI:597326"/>
    </cofactor>
</comment>
<dbReference type="InterPro" id="IPR015421">
    <property type="entry name" value="PyrdxlP-dep_Trfase_major"/>
</dbReference>
<dbReference type="PATRIC" id="fig|866536.3.peg.2017"/>
<evidence type="ECO:0000256" key="4">
    <source>
        <dbReference type="PIRSR" id="PIRSR001434-2"/>
    </source>
</evidence>
<name>I3Z5M1_BELBD</name>
<comment type="catalytic activity">
    <reaction evidence="3">
        <text>O-succinyl-L-homoserine + hydrogen sulfide = L-homocysteine + succinate</text>
        <dbReference type="Rhea" id="RHEA:27826"/>
        <dbReference type="ChEBI" id="CHEBI:29919"/>
        <dbReference type="ChEBI" id="CHEBI:30031"/>
        <dbReference type="ChEBI" id="CHEBI:57661"/>
        <dbReference type="ChEBI" id="CHEBI:58199"/>
    </reaction>
</comment>
<dbReference type="eggNOG" id="COG0626">
    <property type="taxonomic scope" value="Bacteria"/>
</dbReference>
<dbReference type="PANTHER" id="PTHR11808:SF80">
    <property type="entry name" value="CYSTATHIONINE GAMMA-LYASE"/>
    <property type="match status" value="1"/>
</dbReference>
<dbReference type="InterPro" id="IPR000277">
    <property type="entry name" value="Cys/Met-Metab_PyrdxlP-dep_enz"/>
</dbReference>
<dbReference type="GO" id="GO:0019346">
    <property type="term" value="P:transsulfuration"/>
    <property type="evidence" value="ECO:0007669"/>
    <property type="project" value="InterPro"/>
</dbReference>